<feature type="region of interest" description="Disordered" evidence="5">
    <location>
        <begin position="200"/>
        <end position="260"/>
    </location>
</feature>
<dbReference type="Gene3D" id="3.40.50.300">
    <property type="entry name" value="P-loop containing nucleotide triphosphate hydrolases"/>
    <property type="match status" value="1"/>
</dbReference>
<keyword evidence="3" id="KW-0347">Helicase</keyword>
<comment type="caution">
    <text evidence="7">The sequence shown here is derived from an EMBL/GenBank/DDBJ whole genome shotgun (WGS) entry which is preliminary data.</text>
</comment>
<accession>A0ABS8RMT7</accession>
<dbReference type="InterPro" id="IPR001650">
    <property type="entry name" value="Helicase_C-like"/>
</dbReference>
<dbReference type="PANTHER" id="PTHR47959">
    <property type="entry name" value="ATP-DEPENDENT RNA HELICASE RHLE-RELATED"/>
    <property type="match status" value="1"/>
</dbReference>
<dbReference type="SUPFAM" id="SSF52540">
    <property type="entry name" value="P-loop containing nucleoside triphosphate hydrolases"/>
    <property type="match status" value="1"/>
</dbReference>
<feature type="domain" description="Helicase C-terminal" evidence="6">
    <location>
        <begin position="20"/>
        <end position="180"/>
    </location>
</feature>
<dbReference type="PANTHER" id="PTHR47959:SF23">
    <property type="entry name" value="HELICASE ATP-BINDING DOMAIN-CONTAINING PROTEIN"/>
    <property type="match status" value="1"/>
</dbReference>
<reference evidence="7 8" key="1">
    <citation type="journal article" date="2021" name="BMC Genomics">
        <title>Datura genome reveals duplications of psychoactive alkaloid biosynthetic genes and high mutation rate following tissue culture.</title>
        <authorList>
            <person name="Rajewski A."/>
            <person name="Carter-House D."/>
            <person name="Stajich J."/>
            <person name="Litt A."/>
        </authorList>
    </citation>
    <scope>NUCLEOTIDE SEQUENCE [LARGE SCALE GENOMIC DNA]</scope>
    <source>
        <strain evidence="7">AR-01</strain>
    </source>
</reference>
<keyword evidence="8" id="KW-1185">Reference proteome</keyword>
<evidence type="ECO:0000256" key="2">
    <source>
        <dbReference type="ARBA" id="ARBA00022801"/>
    </source>
</evidence>
<evidence type="ECO:0000256" key="4">
    <source>
        <dbReference type="ARBA" id="ARBA00022840"/>
    </source>
</evidence>
<evidence type="ECO:0000256" key="3">
    <source>
        <dbReference type="ARBA" id="ARBA00022806"/>
    </source>
</evidence>
<evidence type="ECO:0000259" key="6">
    <source>
        <dbReference type="PROSITE" id="PS51194"/>
    </source>
</evidence>
<keyword evidence="2" id="KW-0378">Hydrolase</keyword>
<evidence type="ECO:0000256" key="5">
    <source>
        <dbReference type="SAM" id="MobiDB-lite"/>
    </source>
</evidence>
<dbReference type="PROSITE" id="PS51194">
    <property type="entry name" value="HELICASE_CTER"/>
    <property type="match status" value="1"/>
</dbReference>
<feature type="compositionally biased region" description="Gly residues" evidence="5">
    <location>
        <begin position="230"/>
        <end position="245"/>
    </location>
</feature>
<evidence type="ECO:0000313" key="8">
    <source>
        <dbReference type="Proteomes" id="UP000823775"/>
    </source>
</evidence>
<sequence length="327" mass="34959">MFIEASDNDVFSHNAGWILKITKKFLKNPLHIDLVGDSDQKLADGISLFSIACEMRKPAFLRLITEHAKGGKCIVFTQTKRFRQGQFNVLVATDVAARGLDVPNVDLVVHYELPNSSEIFVHRSGRTGRAGKKGSAILIYSSSQHRDVKEVVAALALMEAWEVVDLVIRVQVALEILAAGLGARRIFLVETGGFGGSGYRRSGGSFGGPSSGRSGNFGGWGDMRESNRQGGFGNFGGSDRSGGFGSSNRTGGFGNSESSNRSTGFGGFGSGSSGLVIQTVLMALEMARLVVTKVLGRKFSSSFCVDTVNMAIGNDHEETNARVMSNF</sequence>
<name>A0ABS8RMT7_DATST</name>
<protein>
    <recommendedName>
        <fullName evidence="6">Helicase C-terminal domain-containing protein</fullName>
    </recommendedName>
</protein>
<keyword evidence="1" id="KW-0547">Nucleotide-binding</keyword>
<evidence type="ECO:0000313" key="7">
    <source>
        <dbReference type="EMBL" id="MCD7448128.1"/>
    </source>
</evidence>
<feature type="compositionally biased region" description="Gly residues" evidence="5">
    <location>
        <begin position="204"/>
        <end position="221"/>
    </location>
</feature>
<proteinExistence type="predicted"/>
<evidence type="ECO:0000256" key="1">
    <source>
        <dbReference type="ARBA" id="ARBA00022741"/>
    </source>
</evidence>
<keyword evidence="4" id="KW-0067">ATP-binding</keyword>
<dbReference type="CDD" id="cd18787">
    <property type="entry name" value="SF2_C_DEAD"/>
    <property type="match status" value="1"/>
</dbReference>
<dbReference type="Pfam" id="PF00271">
    <property type="entry name" value="Helicase_C"/>
    <property type="match status" value="1"/>
</dbReference>
<dbReference type="EMBL" id="JACEIK010000052">
    <property type="protein sequence ID" value="MCD7448128.1"/>
    <property type="molecule type" value="Genomic_DNA"/>
</dbReference>
<dbReference type="SMART" id="SM00490">
    <property type="entry name" value="HELICc"/>
    <property type="match status" value="1"/>
</dbReference>
<dbReference type="InterPro" id="IPR050079">
    <property type="entry name" value="DEAD_box_RNA_helicase"/>
</dbReference>
<dbReference type="InterPro" id="IPR027417">
    <property type="entry name" value="P-loop_NTPase"/>
</dbReference>
<gene>
    <name evidence="7" type="ORF">HAX54_038222</name>
</gene>
<dbReference type="Proteomes" id="UP000823775">
    <property type="component" value="Unassembled WGS sequence"/>
</dbReference>
<organism evidence="7 8">
    <name type="scientific">Datura stramonium</name>
    <name type="common">Jimsonweed</name>
    <name type="synonym">Common thornapple</name>
    <dbReference type="NCBI Taxonomy" id="4076"/>
    <lineage>
        <taxon>Eukaryota</taxon>
        <taxon>Viridiplantae</taxon>
        <taxon>Streptophyta</taxon>
        <taxon>Embryophyta</taxon>
        <taxon>Tracheophyta</taxon>
        <taxon>Spermatophyta</taxon>
        <taxon>Magnoliopsida</taxon>
        <taxon>eudicotyledons</taxon>
        <taxon>Gunneridae</taxon>
        <taxon>Pentapetalae</taxon>
        <taxon>asterids</taxon>
        <taxon>lamiids</taxon>
        <taxon>Solanales</taxon>
        <taxon>Solanaceae</taxon>
        <taxon>Solanoideae</taxon>
        <taxon>Datureae</taxon>
        <taxon>Datura</taxon>
    </lineage>
</organism>